<feature type="domain" description="Putative plant transposon protein" evidence="2">
    <location>
        <begin position="108"/>
        <end position="205"/>
    </location>
</feature>
<dbReference type="AlphaFoldDB" id="A0A444ZKG5"/>
<evidence type="ECO:0000259" key="2">
    <source>
        <dbReference type="Pfam" id="PF20167"/>
    </source>
</evidence>
<evidence type="ECO:0000313" key="3">
    <source>
        <dbReference type="EMBL" id="RYR14665.1"/>
    </source>
</evidence>
<evidence type="ECO:0000313" key="4">
    <source>
        <dbReference type="Proteomes" id="UP000289738"/>
    </source>
</evidence>
<dbReference type="Proteomes" id="UP000289738">
    <property type="component" value="Chromosome B04"/>
</dbReference>
<feature type="region of interest" description="Disordered" evidence="1">
    <location>
        <begin position="1"/>
        <end position="38"/>
    </location>
</feature>
<dbReference type="Pfam" id="PF20167">
    <property type="entry name" value="Transposase_32"/>
    <property type="match status" value="1"/>
</dbReference>
<gene>
    <name evidence="3" type="ORF">Ahy_B04g071328</name>
</gene>
<keyword evidence="4" id="KW-1185">Reference proteome</keyword>
<dbReference type="EMBL" id="SDMP01000014">
    <property type="protein sequence ID" value="RYR14665.1"/>
    <property type="molecule type" value="Genomic_DNA"/>
</dbReference>
<evidence type="ECO:0000256" key="1">
    <source>
        <dbReference type="SAM" id="MobiDB-lite"/>
    </source>
</evidence>
<accession>A0A444ZKG5</accession>
<protein>
    <recommendedName>
        <fullName evidence="2">Putative plant transposon protein domain-containing protein</fullName>
    </recommendedName>
</protein>
<organism evidence="3 4">
    <name type="scientific">Arachis hypogaea</name>
    <name type="common">Peanut</name>
    <dbReference type="NCBI Taxonomy" id="3818"/>
    <lineage>
        <taxon>Eukaryota</taxon>
        <taxon>Viridiplantae</taxon>
        <taxon>Streptophyta</taxon>
        <taxon>Embryophyta</taxon>
        <taxon>Tracheophyta</taxon>
        <taxon>Spermatophyta</taxon>
        <taxon>Magnoliopsida</taxon>
        <taxon>eudicotyledons</taxon>
        <taxon>Gunneridae</taxon>
        <taxon>Pentapetalae</taxon>
        <taxon>rosids</taxon>
        <taxon>fabids</taxon>
        <taxon>Fabales</taxon>
        <taxon>Fabaceae</taxon>
        <taxon>Papilionoideae</taxon>
        <taxon>50 kb inversion clade</taxon>
        <taxon>dalbergioids sensu lato</taxon>
        <taxon>Dalbergieae</taxon>
        <taxon>Pterocarpus clade</taxon>
        <taxon>Arachis</taxon>
    </lineage>
</organism>
<dbReference type="InterPro" id="IPR046796">
    <property type="entry name" value="Transposase_32_dom"/>
</dbReference>
<reference evidence="3 4" key="1">
    <citation type="submission" date="2019-01" db="EMBL/GenBank/DDBJ databases">
        <title>Sequencing of cultivated peanut Arachis hypogaea provides insights into genome evolution and oil improvement.</title>
        <authorList>
            <person name="Chen X."/>
        </authorList>
    </citation>
    <scope>NUCLEOTIDE SEQUENCE [LARGE SCALE GENOMIC DNA]</scope>
    <source>
        <strain evidence="4">cv. Fuhuasheng</strain>
        <tissue evidence="3">Leaves</tissue>
    </source>
</reference>
<sequence>MVTISDKETEEELNNPSEQPKDTSAGKQGENHQETTITQKELTQKELLRLYAPFSQLLNGCVEKRIYSKREERGIEEFEQIKLKKILPKLIFQINEDECPQIREKIEQRGWQRLTNPEGKINANLIKEFYANVVREDKTKAPTFKSYVRRREVDFSPNAITRTLQLKSPHFDELSYHARISKSPDNDELEEIVTDICVIGADWER</sequence>
<comment type="caution">
    <text evidence="3">The sequence shown here is derived from an EMBL/GenBank/DDBJ whole genome shotgun (WGS) entry which is preliminary data.</text>
</comment>
<proteinExistence type="predicted"/>
<name>A0A444ZKG5_ARAHY</name>